<dbReference type="AlphaFoldDB" id="A0A348ANV3"/>
<evidence type="ECO:0000313" key="2">
    <source>
        <dbReference type="Proteomes" id="UP000276437"/>
    </source>
</evidence>
<protein>
    <submittedName>
        <fullName evidence="1">Uncharacterized protein</fullName>
    </submittedName>
</protein>
<organism evidence="1 2">
    <name type="scientific">Methylomusa anaerophila</name>
    <dbReference type="NCBI Taxonomy" id="1930071"/>
    <lineage>
        <taxon>Bacteria</taxon>
        <taxon>Bacillati</taxon>
        <taxon>Bacillota</taxon>
        <taxon>Negativicutes</taxon>
        <taxon>Selenomonadales</taxon>
        <taxon>Sporomusaceae</taxon>
        <taxon>Methylomusa</taxon>
    </lineage>
</organism>
<name>A0A348ANV3_9FIRM</name>
<evidence type="ECO:0000313" key="1">
    <source>
        <dbReference type="EMBL" id="BBB92751.1"/>
    </source>
</evidence>
<dbReference type="KEGG" id="mana:MAMMFC1_03447"/>
<keyword evidence="2" id="KW-1185">Reference proteome</keyword>
<gene>
    <name evidence="1" type="ORF">MAMMFC1_03447</name>
</gene>
<accession>A0A348ANV3</accession>
<sequence>MDYKNLYVIITLKDQPGQFPVEGWRLNPKSMHKELLITLFEQKIWVDSHQVRLRRGAGTTFCWNEYNQGEYVTLNDQNVVCPECGWWICHKCGSCRCNKPQK</sequence>
<dbReference type="Proteomes" id="UP000276437">
    <property type="component" value="Chromosome"/>
</dbReference>
<dbReference type="EMBL" id="AP018449">
    <property type="protein sequence ID" value="BBB92751.1"/>
    <property type="molecule type" value="Genomic_DNA"/>
</dbReference>
<reference evidence="1 2" key="1">
    <citation type="journal article" date="2018" name="Int. J. Syst. Evol. Microbiol.">
        <title>Methylomusa anaerophila gen. nov., sp. nov., an anaerobic methanol-utilizing bacterium isolated from a microbial fuel cell.</title>
        <authorList>
            <person name="Amano N."/>
            <person name="Yamamuro A."/>
            <person name="Miyahara M."/>
            <person name="Kouzuma A."/>
            <person name="Abe T."/>
            <person name="Watanabe K."/>
        </authorList>
    </citation>
    <scope>NUCLEOTIDE SEQUENCE [LARGE SCALE GENOMIC DNA]</scope>
    <source>
        <strain evidence="1 2">MMFC1</strain>
    </source>
</reference>
<proteinExistence type="predicted"/>